<proteinExistence type="predicted"/>
<name>A0A9N9BRR2_9GLOM</name>
<dbReference type="Proteomes" id="UP000789572">
    <property type="component" value="Unassembled WGS sequence"/>
</dbReference>
<accession>A0A9N9BRR2</accession>
<organism evidence="1 2">
    <name type="scientific">Paraglomus occultum</name>
    <dbReference type="NCBI Taxonomy" id="144539"/>
    <lineage>
        <taxon>Eukaryota</taxon>
        <taxon>Fungi</taxon>
        <taxon>Fungi incertae sedis</taxon>
        <taxon>Mucoromycota</taxon>
        <taxon>Glomeromycotina</taxon>
        <taxon>Glomeromycetes</taxon>
        <taxon>Paraglomerales</taxon>
        <taxon>Paraglomeraceae</taxon>
        <taxon>Paraglomus</taxon>
    </lineage>
</organism>
<dbReference type="EMBL" id="CAJVPJ010001109">
    <property type="protein sequence ID" value="CAG8575838.1"/>
    <property type="molecule type" value="Genomic_DNA"/>
</dbReference>
<gene>
    <name evidence="1" type="ORF">POCULU_LOCUS6232</name>
</gene>
<dbReference type="AlphaFoldDB" id="A0A9N9BRR2"/>
<comment type="caution">
    <text evidence="1">The sequence shown here is derived from an EMBL/GenBank/DDBJ whole genome shotgun (WGS) entry which is preliminary data.</text>
</comment>
<sequence length="330" mass="38186">MSHFQDAKKNTIVENDRVWQSGHQSITIDFHSILYLRVLLSVSDFEDSTPDLDYDNIDDQYGTCKFIEKDPETRSLLKQSAEGSAVVANNSRKKDGLVNGGNNDEEIECSERGGNGRKRAHKQFENIPTRQAKMKSKKIGIQISEDASVVSGTSSIPRSLYDDNGYQLIPESISFLSVCDYRELCLLLEGIFNRIPKIPEVFRIEKTTPKSEILEHLQIYYDGMKQKNSRRNYFIFAFKYGSLVRYLSRRPELIHYEEQKMYLKTSYRLMKRRGKLSVRVYELFGILGEQSLKNVNANTMLYLEKITKPQFKQLIRFVKSATKKGRLDSL</sequence>
<protein>
    <submittedName>
        <fullName evidence="1">8135_t:CDS:1</fullName>
    </submittedName>
</protein>
<evidence type="ECO:0000313" key="2">
    <source>
        <dbReference type="Proteomes" id="UP000789572"/>
    </source>
</evidence>
<dbReference type="OrthoDB" id="10347123at2759"/>
<reference evidence="1" key="1">
    <citation type="submission" date="2021-06" db="EMBL/GenBank/DDBJ databases">
        <authorList>
            <person name="Kallberg Y."/>
            <person name="Tangrot J."/>
            <person name="Rosling A."/>
        </authorList>
    </citation>
    <scope>NUCLEOTIDE SEQUENCE</scope>
    <source>
        <strain evidence="1">IA702</strain>
    </source>
</reference>
<evidence type="ECO:0000313" key="1">
    <source>
        <dbReference type="EMBL" id="CAG8575838.1"/>
    </source>
</evidence>
<keyword evidence="2" id="KW-1185">Reference proteome</keyword>